<gene>
    <name evidence="5" type="ORF">Tci_037062</name>
</gene>
<dbReference type="PANTHER" id="PTHR37984">
    <property type="entry name" value="PROTEIN CBG26694"/>
    <property type="match status" value="1"/>
</dbReference>
<dbReference type="GO" id="GO:0003964">
    <property type="term" value="F:RNA-directed DNA polymerase activity"/>
    <property type="evidence" value="ECO:0007669"/>
    <property type="project" value="UniProtKB-KW"/>
</dbReference>
<dbReference type="AlphaFoldDB" id="A0A6L2LXM0"/>
<dbReference type="Pfam" id="PF17921">
    <property type="entry name" value="Integrase_H2C2"/>
    <property type="match status" value="1"/>
</dbReference>
<dbReference type="InterPro" id="IPR050951">
    <property type="entry name" value="Retrovirus_Pol_polyprotein"/>
</dbReference>
<dbReference type="EMBL" id="BKCJ010005134">
    <property type="protein sequence ID" value="GEU65084.1"/>
    <property type="molecule type" value="Genomic_DNA"/>
</dbReference>
<dbReference type="PANTHER" id="PTHR37984:SF5">
    <property type="entry name" value="PROTEIN NYNRIN-LIKE"/>
    <property type="match status" value="1"/>
</dbReference>
<dbReference type="Gene3D" id="1.10.340.70">
    <property type="match status" value="1"/>
</dbReference>
<evidence type="ECO:0000256" key="1">
    <source>
        <dbReference type="ARBA" id="ARBA00023268"/>
    </source>
</evidence>
<accession>A0A6L2LXM0</accession>
<feature type="coiled-coil region" evidence="2">
    <location>
        <begin position="782"/>
        <end position="809"/>
    </location>
</feature>
<dbReference type="InterPro" id="IPR012337">
    <property type="entry name" value="RNaseH-like_sf"/>
</dbReference>
<dbReference type="Pfam" id="PF00078">
    <property type="entry name" value="RVT_1"/>
    <property type="match status" value="1"/>
</dbReference>
<dbReference type="Gene3D" id="3.30.70.270">
    <property type="match status" value="2"/>
</dbReference>
<dbReference type="GO" id="GO:0015074">
    <property type="term" value="P:DNA integration"/>
    <property type="evidence" value="ECO:0007669"/>
    <property type="project" value="InterPro"/>
</dbReference>
<dbReference type="SUPFAM" id="SSF53098">
    <property type="entry name" value="Ribonuclease H-like"/>
    <property type="match status" value="1"/>
</dbReference>
<keyword evidence="5" id="KW-0808">Transferase</keyword>
<keyword evidence="1" id="KW-0511">Multifunctional enzyme</keyword>
<feature type="domain" description="Integrase catalytic" evidence="4">
    <location>
        <begin position="617"/>
        <end position="821"/>
    </location>
</feature>
<dbReference type="InterPro" id="IPR036397">
    <property type="entry name" value="RNaseH_sf"/>
</dbReference>
<feature type="compositionally biased region" description="Polar residues" evidence="3">
    <location>
        <begin position="66"/>
        <end position="80"/>
    </location>
</feature>
<dbReference type="InterPro" id="IPR041577">
    <property type="entry name" value="RT_RNaseH_2"/>
</dbReference>
<feature type="region of interest" description="Disordered" evidence="3">
    <location>
        <begin position="1"/>
        <end position="32"/>
    </location>
</feature>
<dbReference type="SUPFAM" id="SSF56672">
    <property type="entry name" value="DNA/RNA polymerases"/>
    <property type="match status" value="1"/>
</dbReference>
<dbReference type="GO" id="GO:0003676">
    <property type="term" value="F:nucleic acid binding"/>
    <property type="evidence" value="ECO:0007669"/>
    <property type="project" value="InterPro"/>
</dbReference>
<dbReference type="Gene3D" id="3.30.420.10">
    <property type="entry name" value="Ribonuclease H-like superfamily/Ribonuclease H"/>
    <property type="match status" value="1"/>
</dbReference>
<evidence type="ECO:0000259" key="4">
    <source>
        <dbReference type="PROSITE" id="PS50994"/>
    </source>
</evidence>
<dbReference type="InterPro" id="IPR041588">
    <property type="entry name" value="Integrase_H2C2"/>
</dbReference>
<keyword evidence="5" id="KW-0695">RNA-directed DNA polymerase</keyword>
<dbReference type="Pfam" id="PF17919">
    <property type="entry name" value="RT_RNaseH_2"/>
    <property type="match status" value="1"/>
</dbReference>
<dbReference type="PROSITE" id="PS50994">
    <property type="entry name" value="INTEGRASE"/>
    <property type="match status" value="1"/>
</dbReference>
<dbReference type="InterPro" id="IPR001584">
    <property type="entry name" value="Integrase_cat-core"/>
</dbReference>
<sequence>MSPMMTTRSDGWPAATSRGGGTGGQGSEVNDGDNGVLDFSTIIAQPLPNSLPTIIAQVGDQGRGQGNSRNQNSDAVNDNIQGDVSRGCTYKEFLACNPKEYDGKGGAIVNTYWIEKMKSEYDGKGGAIVYTYWIEKMKSVQDMSGCRYSHNVKYTVGSFVVEASHAAYTDRFYELARNGGSNGAKDHPKGCADSRLNQAQMPGGNHHNQVVATNWGQGRGNQRNQARDIDLSDLGFSYEIEIASGQLVEIDKVIRGLSDHKAEIIFHEKVLRIPLLDGKVLMVLGEKPKEKMRQLMSAKAKEKKQEEVVVVKDFPEVFPDDLSGLPPIREIKLRIKLIPGATPVANSPYHLAPSELEELLGQLRESEQRVCRHYLDKFVIVFIHDILIYSKTREDHEMHLGLILELLKKEKLYAKFSKCEFWLREVKFLRHVINGDGLAGYYRRFIEDISKIAKPLTVWTQKSKIYDWGEKQENAFQTLKDKLCNAHVLALFDGLEDFMVYCDASGLGLGCVLMQRGKESVKPKRVRAMNITLQSSIKDRILAAQKEASDESGDVRTLIIDEDHKSKYSIHLGADKMYYDLRDRYWWLGMKKDIVVYVSKCLTYLKVKAEHQRPSGLLQQPKILEWKWEGIAMNFVTKLLRTSSGHDTIWVIVDRLTKSTHFLPMHEDYKMERLARLYLNEIVARHGVPILIISDRDNQFTSRFWQSMQEALGTRLDMSTAYHPQTDGQSERTIQTLEDILRACYHSSVRCASFEALYDRKCHLPIMWVEVGEGRLIGPELVQETIKKISQIKDRLKAARDRQKSYADKRREPLEFSVGDYVLLKVSPWKCVVCFRKKGKSAPRKYFTSKFYEFLSDPDTKTKTPRA</sequence>
<reference evidence="5" key="1">
    <citation type="journal article" date="2019" name="Sci. Rep.">
        <title>Draft genome of Tanacetum cinerariifolium, the natural source of mosquito coil.</title>
        <authorList>
            <person name="Yamashiro T."/>
            <person name="Shiraishi A."/>
            <person name="Satake H."/>
            <person name="Nakayama K."/>
        </authorList>
    </citation>
    <scope>NUCLEOTIDE SEQUENCE</scope>
</reference>
<keyword evidence="5" id="KW-0548">Nucleotidyltransferase</keyword>
<comment type="caution">
    <text evidence="5">The sequence shown here is derived from an EMBL/GenBank/DDBJ whole genome shotgun (WGS) entry which is preliminary data.</text>
</comment>
<evidence type="ECO:0000256" key="2">
    <source>
        <dbReference type="SAM" id="Coils"/>
    </source>
</evidence>
<dbReference type="InterPro" id="IPR043502">
    <property type="entry name" value="DNA/RNA_pol_sf"/>
</dbReference>
<evidence type="ECO:0000256" key="3">
    <source>
        <dbReference type="SAM" id="MobiDB-lite"/>
    </source>
</evidence>
<protein>
    <submittedName>
        <fullName evidence="5">Putative reverse transcriptase domain-containing protein</fullName>
    </submittedName>
</protein>
<dbReference type="InterPro" id="IPR000477">
    <property type="entry name" value="RT_dom"/>
</dbReference>
<feature type="region of interest" description="Disordered" evidence="3">
    <location>
        <begin position="59"/>
        <end position="80"/>
    </location>
</feature>
<proteinExistence type="predicted"/>
<dbReference type="InterPro" id="IPR043128">
    <property type="entry name" value="Rev_trsase/Diguanyl_cyclase"/>
</dbReference>
<name>A0A6L2LXM0_TANCI</name>
<organism evidence="5">
    <name type="scientific">Tanacetum cinerariifolium</name>
    <name type="common">Dalmatian daisy</name>
    <name type="synonym">Chrysanthemum cinerariifolium</name>
    <dbReference type="NCBI Taxonomy" id="118510"/>
    <lineage>
        <taxon>Eukaryota</taxon>
        <taxon>Viridiplantae</taxon>
        <taxon>Streptophyta</taxon>
        <taxon>Embryophyta</taxon>
        <taxon>Tracheophyta</taxon>
        <taxon>Spermatophyta</taxon>
        <taxon>Magnoliopsida</taxon>
        <taxon>eudicotyledons</taxon>
        <taxon>Gunneridae</taxon>
        <taxon>Pentapetalae</taxon>
        <taxon>asterids</taxon>
        <taxon>campanulids</taxon>
        <taxon>Asterales</taxon>
        <taxon>Asteraceae</taxon>
        <taxon>Asteroideae</taxon>
        <taxon>Anthemideae</taxon>
        <taxon>Anthemidinae</taxon>
        <taxon>Tanacetum</taxon>
    </lineage>
</organism>
<evidence type="ECO:0000313" key="5">
    <source>
        <dbReference type="EMBL" id="GEU65084.1"/>
    </source>
</evidence>
<keyword evidence="2" id="KW-0175">Coiled coil</keyword>